<feature type="region of interest" description="Disordered" evidence="1">
    <location>
        <begin position="148"/>
        <end position="168"/>
    </location>
</feature>
<sequence length="168" mass="19093">MAEIGGTRASTGFMRITEGVHERMHVILVSYEECFLNDKLTRMQLILMPKPGLTIRMQKGYRPHDARSGKQLLSKANRGYNPSQNTGVCFKNVKLIPIKAIKARISLMKGPPETLLLWISPRIGISTSLLLPKQAAKGRFFFLEFSSQESPVEDQRPDQEPREKRVQK</sequence>
<evidence type="ECO:0000313" key="2">
    <source>
        <dbReference type="EMBL" id="KAK7338706.1"/>
    </source>
</evidence>
<name>A0AAN9QLA0_CANGL</name>
<evidence type="ECO:0000256" key="1">
    <source>
        <dbReference type="SAM" id="MobiDB-lite"/>
    </source>
</evidence>
<feature type="compositionally biased region" description="Basic and acidic residues" evidence="1">
    <location>
        <begin position="153"/>
        <end position="168"/>
    </location>
</feature>
<keyword evidence="3" id="KW-1185">Reference proteome</keyword>
<organism evidence="2 3">
    <name type="scientific">Canavalia gladiata</name>
    <name type="common">Sword bean</name>
    <name type="synonym">Dolichos gladiatus</name>
    <dbReference type="NCBI Taxonomy" id="3824"/>
    <lineage>
        <taxon>Eukaryota</taxon>
        <taxon>Viridiplantae</taxon>
        <taxon>Streptophyta</taxon>
        <taxon>Embryophyta</taxon>
        <taxon>Tracheophyta</taxon>
        <taxon>Spermatophyta</taxon>
        <taxon>Magnoliopsida</taxon>
        <taxon>eudicotyledons</taxon>
        <taxon>Gunneridae</taxon>
        <taxon>Pentapetalae</taxon>
        <taxon>rosids</taxon>
        <taxon>fabids</taxon>
        <taxon>Fabales</taxon>
        <taxon>Fabaceae</taxon>
        <taxon>Papilionoideae</taxon>
        <taxon>50 kb inversion clade</taxon>
        <taxon>NPAAA clade</taxon>
        <taxon>indigoferoid/millettioid clade</taxon>
        <taxon>Phaseoleae</taxon>
        <taxon>Canavalia</taxon>
    </lineage>
</organism>
<comment type="caution">
    <text evidence="2">The sequence shown here is derived from an EMBL/GenBank/DDBJ whole genome shotgun (WGS) entry which is preliminary data.</text>
</comment>
<dbReference type="EMBL" id="JAYMYQ010000004">
    <property type="protein sequence ID" value="KAK7338706.1"/>
    <property type="molecule type" value="Genomic_DNA"/>
</dbReference>
<evidence type="ECO:0000313" key="3">
    <source>
        <dbReference type="Proteomes" id="UP001367508"/>
    </source>
</evidence>
<dbReference type="AlphaFoldDB" id="A0AAN9QLA0"/>
<accession>A0AAN9QLA0</accession>
<protein>
    <submittedName>
        <fullName evidence="2">Uncharacterized protein</fullName>
    </submittedName>
</protein>
<gene>
    <name evidence="2" type="ORF">VNO77_19334</name>
</gene>
<proteinExistence type="predicted"/>
<reference evidence="2 3" key="1">
    <citation type="submission" date="2024-01" db="EMBL/GenBank/DDBJ databases">
        <title>The genomes of 5 underutilized Papilionoideae crops provide insights into root nodulation and disease resistanc.</title>
        <authorList>
            <person name="Jiang F."/>
        </authorList>
    </citation>
    <scope>NUCLEOTIDE SEQUENCE [LARGE SCALE GENOMIC DNA]</scope>
    <source>
        <strain evidence="2">LVBAO_FW01</strain>
        <tissue evidence="2">Leaves</tissue>
    </source>
</reference>
<dbReference type="Proteomes" id="UP001367508">
    <property type="component" value="Unassembled WGS sequence"/>
</dbReference>